<accession>A0AAD5XGR7</accession>
<keyword evidence="3" id="KW-1185">Reference proteome</keyword>
<reference evidence="2" key="1">
    <citation type="submission" date="2020-05" db="EMBL/GenBank/DDBJ databases">
        <title>Phylogenomic resolution of chytrid fungi.</title>
        <authorList>
            <person name="Stajich J.E."/>
            <person name="Amses K."/>
            <person name="Simmons R."/>
            <person name="Seto K."/>
            <person name="Myers J."/>
            <person name="Bonds A."/>
            <person name="Quandt C.A."/>
            <person name="Barry K."/>
            <person name="Liu P."/>
            <person name="Grigoriev I."/>
            <person name="Longcore J.E."/>
            <person name="James T.Y."/>
        </authorList>
    </citation>
    <scope>NUCLEOTIDE SEQUENCE</scope>
    <source>
        <strain evidence="2">JEL0513</strain>
    </source>
</reference>
<evidence type="ECO:0000313" key="2">
    <source>
        <dbReference type="EMBL" id="KAJ3124474.1"/>
    </source>
</evidence>
<proteinExistence type="predicted"/>
<name>A0AAD5XGR7_9FUNG</name>
<feature type="region of interest" description="Disordered" evidence="1">
    <location>
        <begin position="637"/>
        <end position="670"/>
    </location>
</feature>
<dbReference type="Proteomes" id="UP001211907">
    <property type="component" value="Unassembled WGS sequence"/>
</dbReference>
<evidence type="ECO:0000313" key="3">
    <source>
        <dbReference type="Proteomes" id="UP001211907"/>
    </source>
</evidence>
<protein>
    <recommendedName>
        <fullName evidence="4">SH3 domain-containing protein</fullName>
    </recommendedName>
</protein>
<feature type="compositionally biased region" description="Low complexity" evidence="1">
    <location>
        <begin position="824"/>
        <end position="835"/>
    </location>
</feature>
<organism evidence="2 3">
    <name type="scientific">Physocladia obscura</name>
    <dbReference type="NCBI Taxonomy" id="109957"/>
    <lineage>
        <taxon>Eukaryota</taxon>
        <taxon>Fungi</taxon>
        <taxon>Fungi incertae sedis</taxon>
        <taxon>Chytridiomycota</taxon>
        <taxon>Chytridiomycota incertae sedis</taxon>
        <taxon>Chytridiomycetes</taxon>
        <taxon>Chytridiales</taxon>
        <taxon>Chytriomycetaceae</taxon>
        <taxon>Physocladia</taxon>
    </lineage>
</organism>
<evidence type="ECO:0008006" key="4">
    <source>
        <dbReference type="Google" id="ProtNLM"/>
    </source>
</evidence>
<gene>
    <name evidence="2" type="ORF">HK100_011214</name>
</gene>
<feature type="region of interest" description="Disordered" evidence="1">
    <location>
        <begin position="824"/>
        <end position="843"/>
    </location>
</feature>
<feature type="compositionally biased region" description="Low complexity" evidence="1">
    <location>
        <begin position="638"/>
        <end position="650"/>
    </location>
</feature>
<evidence type="ECO:0000256" key="1">
    <source>
        <dbReference type="SAM" id="MobiDB-lite"/>
    </source>
</evidence>
<sequence length="931" mass="102404">MSREKPRSTSFPFSLTLPQDYPSTVILQESDVSLGKYVLTGVSTIIFVIVKINTPHHGVEPILHARELIVHPLLPIPDLFNSDALVAKFRVSEINARIKFHKFYNLITSNELSNESSKRNVISLNISNWDFRIMLLSASCTWKEIVQITSDPKSPKKVSERITYYESIEISRTRSDRRIPFNEVGFSHDFNIPLEINPSFTSELFCVRHQFTMKIRFAVDGIEENAMEYDFLVAEKDYPVFAYFGRNIVSTAQSDDFPNFEPNSNYYSPIHGIAPEINPNDDENGAAKIMWKSFININARRKNKEDSENIGTNDDYSSEGQMKWIPRLSNDAAVIAAALISAGSDPAEFIPDNIMSKSLTQPFPSLARDNLEFSGSSSFTSESAPPPEANVLNSSQLKKKGVFKLLAEKLKPTIVREIIGIRNTTIQQNKQPTLMASSAVVETTSTATPELSVVGVLDSSVESKFSVIRAYSSSTVAAISQPTKQPSAPKFSVIRSYPASSNLPISNQKSSESKTSVIPADLTTAPTTIVDINTSPKNMSSELNFSAKTSSTFSFTTTTILSSSEIIPGATISRNSEGGNVGGSGQIFTTQLDQSAELKDSIYFSKYAGSRSRNLTWTGDQTAESLPSFSLNPHTITSESDSFNSSSSSSNRNIVTNQQENDKSGRPIGDTIQGKSFRVVEAGVAVEDVFYPGILGRDFLECQIGDVVTVTDDFPNTGNNDFSPLSPMRLIWGQNERTYQTGTETKLPRKVPKTSVSDPINPAQPLSVTVWTQINNTAVLEDGIQQQQNFVVDSPTPKDILQESEALAVVAKIQVSETAALHNSSRSSSNVIPNSKGLTIGPDDNGDRDEIALHDHIVVRKNNDLLEVLSGDRVTFNLNFRDGDFVYGYDLRTKKEGYFPVTILGPRYGGNLEEDLVVGSSEFSGKTEISP</sequence>
<dbReference type="EMBL" id="JADGJH010000669">
    <property type="protein sequence ID" value="KAJ3124474.1"/>
    <property type="molecule type" value="Genomic_DNA"/>
</dbReference>
<comment type="caution">
    <text evidence="2">The sequence shown here is derived from an EMBL/GenBank/DDBJ whole genome shotgun (WGS) entry which is preliminary data.</text>
</comment>
<dbReference type="AlphaFoldDB" id="A0AAD5XGR7"/>